<evidence type="ECO:0000313" key="2">
    <source>
        <dbReference type="Proteomes" id="UP001151287"/>
    </source>
</evidence>
<sequence>MAPLSVKDILLFHKIDRIVYEKFVAHGTESSTARNAVALFMWLEQLGVDMICQIMQIINPTVIFTLIAEADAVLHFLRQDDGHSSYTEIPTINSLAKNSLDINFFNFHKDVIVRELAHILDGIGRLVFDDHLYESLHAYESEEAAARANSSAVRPAVPLALTMLYDPASGVPSSEDARSMFITFSKGFPIERDEIWEHFTE</sequence>
<dbReference type="AlphaFoldDB" id="A0A9Q0CQM3"/>
<reference evidence="1" key="1">
    <citation type="journal article" date="2022" name="Cell">
        <title>Repeat-based holocentromeres influence genome architecture and karyotype evolution.</title>
        <authorList>
            <person name="Hofstatter P.G."/>
            <person name="Thangavel G."/>
            <person name="Lux T."/>
            <person name="Neumann P."/>
            <person name="Vondrak T."/>
            <person name="Novak P."/>
            <person name="Zhang M."/>
            <person name="Costa L."/>
            <person name="Castellani M."/>
            <person name="Scott A."/>
            <person name="Toegelov H."/>
            <person name="Fuchs J."/>
            <person name="Mata-Sucre Y."/>
            <person name="Dias Y."/>
            <person name="Vanzela A.L.L."/>
            <person name="Huettel B."/>
            <person name="Almeida C.C.S."/>
            <person name="Simkova H."/>
            <person name="Souza G."/>
            <person name="Pedrosa-Harand A."/>
            <person name="Macas J."/>
            <person name="Mayer K.F.X."/>
            <person name="Houben A."/>
            <person name="Marques A."/>
        </authorList>
    </citation>
    <scope>NUCLEOTIDE SEQUENCE</scope>
    <source>
        <strain evidence="1">RhyBre1mFocal</strain>
    </source>
</reference>
<proteinExistence type="predicted"/>
<evidence type="ECO:0000313" key="1">
    <source>
        <dbReference type="EMBL" id="KAJ1698376.1"/>
    </source>
</evidence>
<gene>
    <name evidence="1" type="ORF">LUZ63_006888</name>
</gene>
<protein>
    <submittedName>
        <fullName evidence="1">Uncharacterized protein</fullName>
    </submittedName>
</protein>
<dbReference type="PANTHER" id="PTHR33527">
    <property type="entry name" value="OS07G0274300 PROTEIN"/>
    <property type="match status" value="1"/>
</dbReference>
<dbReference type="EMBL" id="JAMQYH010000002">
    <property type="protein sequence ID" value="KAJ1698376.1"/>
    <property type="molecule type" value="Genomic_DNA"/>
</dbReference>
<comment type="caution">
    <text evidence="1">The sequence shown here is derived from an EMBL/GenBank/DDBJ whole genome shotgun (WGS) entry which is preliminary data.</text>
</comment>
<keyword evidence="2" id="KW-1185">Reference proteome</keyword>
<dbReference type="Proteomes" id="UP001151287">
    <property type="component" value="Unassembled WGS sequence"/>
</dbReference>
<organism evidence="1 2">
    <name type="scientific">Rhynchospora breviuscula</name>
    <dbReference type="NCBI Taxonomy" id="2022672"/>
    <lineage>
        <taxon>Eukaryota</taxon>
        <taxon>Viridiplantae</taxon>
        <taxon>Streptophyta</taxon>
        <taxon>Embryophyta</taxon>
        <taxon>Tracheophyta</taxon>
        <taxon>Spermatophyta</taxon>
        <taxon>Magnoliopsida</taxon>
        <taxon>Liliopsida</taxon>
        <taxon>Poales</taxon>
        <taxon>Cyperaceae</taxon>
        <taxon>Cyperoideae</taxon>
        <taxon>Rhynchosporeae</taxon>
        <taxon>Rhynchospora</taxon>
    </lineage>
</organism>
<accession>A0A9Q0CQM3</accession>
<dbReference type="PANTHER" id="PTHR33527:SF21">
    <property type="entry name" value="OS10G0182800 PROTEIN"/>
    <property type="match status" value="1"/>
</dbReference>
<name>A0A9Q0CQM3_9POAL</name>
<dbReference type="OrthoDB" id="583642at2759"/>